<keyword evidence="1" id="KW-0645">Protease</keyword>
<feature type="domain" description="Peptidase S8/S53" evidence="5">
    <location>
        <begin position="32"/>
        <end position="132"/>
    </location>
</feature>
<dbReference type="PROSITE" id="PS51892">
    <property type="entry name" value="SUBTILASE"/>
    <property type="match status" value="1"/>
</dbReference>
<organism evidence="6 7">
    <name type="scientific">Halogeometricum borinquense</name>
    <dbReference type="NCBI Taxonomy" id="60847"/>
    <lineage>
        <taxon>Archaea</taxon>
        <taxon>Methanobacteriati</taxon>
        <taxon>Methanobacteriota</taxon>
        <taxon>Stenosarchaea group</taxon>
        <taxon>Halobacteria</taxon>
        <taxon>Halobacteriales</taxon>
        <taxon>Haloferacaceae</taxon>
        <taxon>Halogeometricum</taxon>
    </lineage>
</organism>
<comment type="caution">
    <text evidence="6">The sequence shown here is derived from an EMBL/GenBank/DDBJ whole genome shotgun (WGS) entry which is preliminary data.</text>
</comment>
<dbReference type="EMBL" id="RZHH01000003">
    <property type="protein sequence ID" value="RYJ08518.1"/>
    <property type="molecule type" value="Genomic_DNA"/>
</dbReference>
<evidence type="ECO:0000256" key="2">
    <source>
        <dbReference type="ARBA" id="ARBA00022801"/>
    </source>
</evidence>
<evidence type="ECO:0000313" key="6">
    <source>
        <dbReference type="EMBL" id="RYJ08518.1"/>
    </source>
</evidence>
<dbReference type="Pfam" id="PF00082">
    <property type="entry name" value="Peptidase_S8"/>
    <property type="match status" value="1"/>
</dbReference>
<evidence type="ECO:0000256" key="4">
    <source>
        <dbReference type="PROSITE-ProRule" id="PRU01240"/>
    </source>
</evidence>
<proteinExistence type="inferred from homology"/>
<keyword evidence="2" id="KW-0378">Hydrolase</keyword>
<keyword evidence="3" id="KW-0720">Serine protease</keyword>
<evidence type="ECO:0000313" key="7">
    <source>
        <dbReference type="Proteomes" id="UP000294028"/>
    </source>
</evidence>
<comment type="caution">
    <text evidence="4">Lacks conserved residue(s) required for the propagation of feature annotation.</text>
</comment>
<dbReference type="AlphaFoldDB" id="A0A482SY35"/>
<name>A0A482SY35_9EURY</name>
<accession>A0A482SY35</accession>
<dbReference type="GO" id="GO:0006508">
    <property type="term" value="P:proteolysis"/>
    <property type="evidence" value="ECO:0007669"/>
    <property type="project" value="UniProtKB-KW"/>
</dbReference>
<protein>
    <recommendedName>
        <fullName evidence="5">Peptidase S8/S53 domain-containing protein</fullName>
    </recommendedName>
</protein>
<reference evidence="6 7" key="1">
    <citation type="submission" date="2018-12" db="EMBL/GenBank/DDBJ databases">
        <title>Genome analysis provides insights into bioremediation potentialities of Halogeometricum borinquense strain N11.</title>
        <authorList>
            <person name="Najjari A."/>
            <person name="Youssef N."/>
            <person name="Fhoula I."/>
            <person name="Ben Dhia O."/>
            <person name="Mahjoubi M."/>
            <person name="Ouzari H.I."/>
            <person name="Cherif A."/>
        </authorList>
    </citation>
    <scope>NUCLEOTIDE SEQUENCE [LARGE SCALE GENOMIC DNA]</scope>
    <source>
        <strain evidence="6 7">N11</strain>
    </source>
</reference>
<evidence type="ECO:0000259" key="5">
    <source>
        <dbReference type="Pfam" id="PF00082"/>
    </source>
</evidence>
<evidence type="ECO:0000256" key="3">
    <source>
        <dbReference type="ARBA" id="ARBA00022825"/>
    </source>
</evidence>
<dbReference type="Gene3D" id="3.40.50.200">
    <property type="entry name" value="Peptidase S8/S53 domain"/>
    <property type="match status" value="1"/>
</dbReference>
<dbReference type="Proteomes" id="UP000294028">
    <property type="component" value="Unassembled WGS sequence"/>
</dbReference>
<dbReference type="InterPro" id="IPR023828">
    <property type="entry name" value="Peptidase_S8_Ser-AS"/>
</dbReference>
<evidence type="ECO:0000256" key="1">
    <source>
        <dbReference type="ARBA" id="ARBA00022670"/>
    </source>
</evidence>
<gene>
    <name evidence="6" type="ORF">ELS19_18585</name>
</gene>
<dbReference type="InterPro" id="IPR000209">
    <property type="entry name" value="Peptidase_S8/S53_dom"/>
</dbReference>
<dbReference type="SUPFAM" id="SSF52743">
    <property type="entry name" value="Subtilisin-like"/>
    <property type="match status" value="1"/>
</dbReference>
<sequence>MIIWSYFYSSHGYVLIHNHNEQKWLKGNRLRKPSTSPSEFTNYGDGIDVSASGGNYVSGSRDTNPNAHLDYVYSTIYKRTQSGEIIPAYGWKAGTSMAAPQVAGAMALVRSLRPQSTPDEVTGYIKETAVTGPGGTKYHGTGHLNLKHLLKTVR</sequence>
<comment type="similarity">
    <text evidence="4">Belongs to the peptidase S8 family.</text>
</comment>
<dbReference type="PROSITE" id="PS00138">
    <property type="entry name" value="SUBTILASE_SER"/>
    <property type="match status" value="1"/>
</dbReference>
<dbReference type="RefSeq" id="WP_129786439.1">
    <property type="nucleotide sequence ID" value="NZ_RZHH01000003.1"/>
</dbReference>
<dbReference type="InterPro" id="IPR036852">
    <property type="entry name" value="Peptidase_S8/S53_dom_sf"/>
</dbReference>
<dbReference type="GO" id="GO:0004252">
    <property type="term" value="F:serine-type endopeptidase activity"/>
    <property type="evidence" value="ECO:0007669"/>
    <property type="project" value="InterPro"/>
</dbReference>